<feature type="domain" description="Multidrug resistance protein MdtA-like C-terminal permuted SH3" evidence="9">
    <location>
        <begin position="301"/>
        <end position="363"/>
    </location>
</feature>
<proteinExistence type="inferred from homology"/>
<feature type="domain" description="Multidrug resistance protein MdtA-like barrel-sandwich hybrid" evidence="7">
    <location>
        <begin position="61"/>
        <end position="202"/>
    </location>
</feature>
<evidence type="ECO:0000256" key="3">
    <source>
        <dbReference type="SAM" id="Coils"/>
    </source>
</evidence>
<dbReference type="Gene3D" id="2.40.50.100">
    <property type="match status" value="1"/>
</dbReference>
<feature type="compositionally biased region" description="Basic and acidic residues" evidence="4">
    <location>
        <begin position="391"/>
        <end position="401"/>
    </location>
</feature>
<protein>
    <submittedName>
        <fullName evidence="10">Efflux RND transporter periplasmic adaptor subunit</fullName>
    </submittedName>
</protein>
<sequence length="429" mass="45964">MRRGSVSFPFIVLFSLVLAACDDGNQQQQAGGPPEAGFITVQPRAFTQTTELPGRTTPYQVAEIRPQVNGIIEERLFEEGQEVEAGDPLYRIDDSLYQAQVESAKADLARAQATLKSTRLRAQRFERLLEMKAVSQQEYDEAQASLGENQAQVAAARAALDSARINLDYTTIEAPISGRIGRSSVTAGALVTASQAQALATIRQLDPIYVDLTQSNRDLRQLRAALEAGRLQKVGEDKARVTLLLEDGSSYDREGVLQFSEFAVEESTGSVTLRALFPNPESDLLPGMFVRARLPQGEMSNAILVPQKGVTRDPNGNATALVIGADDKVEQRQVTTERAVGNQWLIRDGLKAGDRLIVEGLQKIRPGAPVKPVNVEAQDDGAKAASAGDSGDGKAPAESKAADQNAPDQGASEQAPSEQAGDDAGQDAQ</sequence>
<evidence type="ECO:0000259" key="6">
    <source>
        <dbReference type="Pfam" id="PF25876"/>
    </source>
</evidence>
<feature type="coiled-coil region" evidence="3">
    <location>
        <begin position="101"/>
        <end position="128"/>
    </location>
</feature>
<keyword evidence="3" id="KW-0175">Coiled coil</keyword>
<dbReference type="InterPro" id="IPR058626">
    <property type="entry name" value="MdtA-like_b-barrel"/>
</dbReference>
<accession>A0ABY2XPC1</accession>
<comment type="subcellular location">
    <subcellularLocation>
        <location evidence="1">Cell inner membrane</location>
        <topology evidence="1">Lipid-anchor</topology>
    </subcellularLocation>
</comment>
<feature type="domain" description="Multidrug resistance protein MdtA-like alpha-helical hairpin" evidence="6">
    <location>
        <begin position="101"/>
        <end position="170"/>
    </location>
</feature>
<dbReference type="NCBIfam" id="TIGR01730">
    <property type="entry name" value="RND_mfp"/>
    <property type="match status" value="1"/>
</dbReference>
<dbReference type="Proteomes" id="UP000739180">
    <property type="component" value="Unassembled WGS sequence"/>
</dbReference>
<evidence type="ECO:0000259" key="7">
    <source>
        <dbReference type="Pfam" id="PF25917"/>
    </source>
</evidence>
<keyword evidence="5" id="KW-0732">Signal</keyword>
<dbReference type="Pfam" id="PF25967">
    <property type="entry name" value="RND-MFP_C"/>
    <property type="match status" value="1"/>
</dbReference>
<feature type="signal peptide" evidence="5">
    <location>
        <begin position="1"/>
        <end position="19"/>
    </location>
</feature>
<keyword evidence="11" id="KW-1185">Reference proteome</keyword>
<feature type="compositionally biased region" description="Acidic residues" evidence="4">
    <location>
        <begin position="420"/>
        <end position="429"/>
    </location>
</feature>
<feature type="domain" description="Multidrug resistance protein MdtA-like beta-barrel" evidence="8">
    <location>
        <begin position="207"/>
        <end position="295"/>
    </location>
</feature>
<feature type="region of interest" description="Disordered" evidence="4">
    <location>
        <begin position="369"/>
        <end position="429"/>
    </location>
</feature>
<dbReference type="Gene3D" id="2.40.30.170">
    <property type="match status" value="1"/>
</dbReference>
<feature type="chain" id="PRO_5047508054" evidence="5">
    <location>
        <begin position="20"/>
        <end position="429"/>
    </location>
</feature>
<evidence type="ECO:0000259" key="8">
    <source>
        <dbReference type="Pfam" id="PF25944"/>
    </source>
</evidence>
<evidence type="ECO:0000256" key="5">
    <source>
        <dbReference type="SAM" id="SignalP"/>
    </source>
</evidence>
<dbReference type="Gene3D" id="2.40.420.20">
    <property type="match status" value="1"/>
</dbReference>
<dbReference type="EMBL" id="VCQT01000015">
    <property type="protein sequence ID" value="TMW14419.1"/>
    <property type="molecule type" value="Genomic_DNA"/>
</dbReference>
<evidence type="ECO:0000313" key="11">
    <source>
        <dbReference type="Proteomes" id="UP000739180"/>
    </source>
</evidence>
<evidence type="ECO:0000256" key="2">
    <source>
        <dbReference type="ARBA" id="ARBA00009477"/>
    </source>
</evidence>
<dbReference type="InterPro" id="IPR058625">
    <property type="entry name" value="MdtA-like_BSH"/>
</dbReference>
<dbReference type="PANTHER" id="PTHR30158">
    <property type="entry name" value="ACRA/E-RELATED COMPONENT OF DRUG EFFLUX TRANSPORTER"/>
    <property type="match status" value="1"/>
</dbReference>
<dbReference type="RefSeq" id="WP_138771177.1">
    <property type="nucleotide sequence ID" value="NZ_JBHSSX010000004.1"/>
</dbReference>
<dbReference type="InterPro" id="IPR006143">
    <property type="entry name" value="RND_pump_MFP"/>
</dbReference>
<evidence type="ECO:0000259" key="9">
    <source>
        <dbReference type="Pfam" id="PF25967"/>
    </source>
</evidence>
<evidence type="ECO:0000256" key="1">
    <source>
        <dbReference type="ARBA" id="ARBA00004519"/>
    </source>
</evidence>
<organism evidence="10 11">
    <name type="scientific">Alloalcanivorax gelatiniphagus</name>
    <dbReference type="NCBI Taxonomy" id="1194167"/>
    <lineage>
        <taxon>Bacteria</taxon>
        <taxon>Pseudomonadati</taxon>
        <taxon>Pseudomonadota</taxon>
        <taxon>Gammaproteobacteria</taxon>
        <taxon>Oceanospirillales</taxon>
        <taxon>Alcanivoracaceae</taxon>
        <taxon>Alloalcanivorax</taxon>
    </lineage>
</organism>
<dbReference type="SUPFAM" id="SSF111369">
    <property type="entry name" value="HlyD-like secretion proteins"/>
    <property type="match status" value="1"/>
</dbReference>
<dbReference type="PROSITE" id="PS51257">
    <property type="entry name" value="PROKAR_LIPOPROTEIN"/>
    <property type="match status" value="1"/>
</dbReference>
<dbReference type="InterPro" id="IPR058627">
    <property type="entry name" value="MdtA-like_C"/>
</dbReference>
<dbReference type="PANTHER" id="PTHR30158:SF3">
    <property type="entry name" value="MULTIDRUG EFFLUX PUMP SUBUNIT ACRA-RELATED"/>
    <property type="match status" value="1"/>
</dbReference>
<dbReference type="Pfam" id="PF25876">
    <property type="entry name" value="HH_MFP_RND"/>
    <property type="match status" value="1"/>
</dbReference>
<evidence type="ECO:0000313" key="10">
    <source>
        <dbReference type="EMBL" id="TMW14419.1"/>
    </source>
</evidence>
<gene>
    <name evidence="10" type="ORF">FGS76_03150</name>
</gene>
<dbReference type="InterPro" id="IPR058624">
    <property type="entry name" value="MdtA-like_HH"/>
</dbReference>
<comment type="caution">
    <text evidence="10">The sequence shown here is derived from an EMBL/GenBank/DDBJ whole genome shotgun (WGS) entry which is preliminary data.</text>
</comment>
<name>A0ABY2XPC1_9GAMM</name>
<evidence type="ECO:0000256" key="4">
    <source>
        <dbReference type="SAM" id="MobiDB-lite"/>
    </source>
</evidence>
<dbReference type="Pfam" id="PF25917">
    <property type="entry name" value="BSH_RND"/>
    <property type="match status" value="1"/>
</dbReference>
<dbReference type="Gene3D" id="1.10.287.470">
    <property type="entry name" value="Helix hairpin bin"/>
    <property type="match status" value="1"/>
</dbReference>
<dbReference type="Pfam" id="PF25944">
    <property type="entry name" value="Beta-barrel_RND"/>
    <property type="match status" value="1"/>
</dbReference>
<comment type="similarity">
    <text evidence="2">Belongs to the membrane fusion protein (MFP) (TC 8.A.1) family.</text>
</comment>
<reference evidence="10 11" key="1">
    <citation type="submission" date="2019-05" db="EMBL/GenBank/DDBJ databases">
        <title>Genome of Alcanivorax gelatiniphagus, an oil degrading marine bacteria.</title>
        <authorList>
            <person name="Kwon K.K."/>
        </authorList>
    </citation>
    <scope>NUCLEOTIDE SEQUENCE [LARGE SCALE GENOMIC DNA]</scope>
    <source>
        <strain evidence="10 11">MEBiC 08158</strain>
    </source>
</reference>